<feature type="transmembrane region" description="Helical" evidence="8">
    <location>
        <begin position="379"/>
        <end position="404"/>
    </location>
</feature>
<evidence type="ECO:0000259" key="9">
    <source>
        <dbReference type="PROSITE" id="PS50850"/>
    </source>
</evidence>
<feature type="transmembrane region" description="Helical" evidence="8">
    <location>
        <begin position="30"/>
        <end position="48"/>
    </location>
</feature>
<dbReference type="InterPro" id="IPR020846">
    <property type="entry name" value="MFS_dom"/>
</dbReference>
<dbReference type="InterPro" id="IPR051788">
    <property type="entry name" value="MFS_Transporter"/>
</dbReference>
<gene>
    <name evidence="10" type="ORF">K493DRAFT_336458</name>
</gene>
<evidence type="ECO:0000256" key="4">
    <source>
        <dbReference type="ARBA" id="ARBA00022692"/>
    </source>
</evidence>
<protein>
    <submittedName>
        <fullName evidence="10">MFS general substrate transporter</fullName>
    </submittedName>
</protein>
<comment type="similarity">
    <text evidence="2">Belongs to the major facilitator superfamily.</text>
</comment>
<evidence type="ECO:0000256" key="2">
    <source>
        <dbReference type="ARBA" id="ARBA00008335"/>
    </source>
</evidence>
<keyword evidence="5 8" id="KW-1133">Transmembrane helix</keyword>
<dbReference type="Pfam" id="PF07690">
    <property type="entry name" value="MFS_1"/>
    <property type="match status" value="1"/>
</dbReference>
<keyword evidence="11" id="KW-1185">Reference proteome</keyword>
<feature type="transmembrane region" description="Helical" evidence="8">
    <location>
        <begin position="99"/>
        <end position="119"/>
    </location>
</feature>
<name>A0A1Y1YIE7_9FUNG</name>
<feature type="region of interest" description="Disordered" evidence="7">
    <location>
        <begin position="1"/>
        <end position="20"/>
    </location>
</feature>
<dbReference type="GO" id="GO:0012505">
    <property type="term" value="C:endomembrane system"/>
    <property type="evidence" value="ECO:0007669"/>
    <property type="project" value="UniProtKB-SubCell"/>
</dbReference>
<evidence type="ECO:0000313" key="11">
    <source>
        <dbReference type="Proteomes" id="UP000193498"/>
    </source>
</evidence>
<dbReference type="PANTHER" id="PTHR23514:SF3">
    <property type="entry name" value="BYPASS OF STOP CODON PROTEIN 6"/>
    <property type="match status" value="1"/>
</dbReference>
<feature type="transmembrane region" description="Helical" evidence="8">
    <location>
        <begin position="68"/>
        <end position="92"/>
    </location>
</feature>
<dbReference type="GO" id="GO:0022857">
    <property type="term" value="F:transmembrane transporter activity"/>
    <property type="evidence" value="ECO:0007669"/>
    <property type="project" value="InterPro"/>
</dbReference>
<proteinExistence type="inferred from homology"/>
<dbReference type="InParanoid" id="A0A1Y1YIE7"/>
<evidence type="ECO:0000313" key="10">
    <source>
        <dbReference type="EMBL" id="ORX97643.1"/>
    </source>
</evidence>
<keyword evidence="3" id="KW-0813">Transport</keyword>
<comment type="caution">
    <text evidence="10">The sequence shown here is derived from an EMBL/GenBank/DDBJ whole genome shotgun (WGS) entry which is preliminary data.</text>
</comment>
<feature type="domain" description="Major facilitator superfamily (MFS) profile" evidence="9">
    <location>
        <begin position="34"/>
        <end position="441"/>
    </location>
</feature>
<dbReference type="InterPro" id="IPR011701">
    <property type="entry name" value="MFS"/>
</dbReference>
<sequence>MSTSNPHHEAKHSLELAPGNPPANEVSRRWFYASIALSYLAFVVIGFNDGSFGVLLSGISVQYQVSDQMVAVVFLFTLIGYLISSLVCGWLIERLTIRVYLACAGTLFIISTVLCGIAPPFAAYLALLVLLGVSVAAVDAGFNAYFVALPNNGALLNYLHASYGVGAWVGPIIANAVMGEKEHRLRWHYLYYIWGGSCLFVLLCFLAMFRKSLPLIKSDENNMSEEKNSDNSSIDSEEDIQGSLTVATLRKSVVWLGGLMAFVYMGAGVSIGSWTFKLFEESRGFSSSLSSLFVSIYWLGMFLGRVTLGLMARTRKRQFFVIYACLAFTLVGLLLVWLLRSPAACGIGIFLIGYGLGPIYPTSIAVINDLLYSKRLQATAIGFITAFACCGNGLFSWLAGYLIGNYGFETLLPYEMGLVLGIAAIWISLHIRSLFLIKGRENSKIQGRP</sequence>
<evidence type="ECO:0000256" key="5">
    <source>
        <dbReference type="ARBA" id="ARBA00022989"/>
    </source>
</evidence>
<dbReference type="EMBL" id="MCFE01000128">
    <property type="protein sequence ID" value="ORX97643.1"/>
    <property type="molecule type" value="Genomic_DNA"/>
</dbReference>
<evidence type="ECO:0000256" key="3">
    <source>
        <dbReference type="ARBA" id="ARBA00022448"/>
    </source>
</evidence>
<dbReference type="SUPFAM" id="SSF103473">
    <property type="entry name" value="MFS general substrate transporter"/>
    <property type="match status" value="1"/>
</dbReference>
<feature type="transmembrane region" description="Helical" evidence="8">
    <location>
        <begin position="320"/>
        <end position="340"/>
    </location>
</feature>
<feature type="transmembrane region" description="Helical" evidence="8">
    <location>
        <begin position="346"/>
        <end position="367"/>
    </location>
</feature>
<feature type="transmembrane region" description="Helical" evidence="8">
    <location>
        <begin position="253"/>
        <end position="276"/>
    </location>
</feature>
<keyword evidence="4 8" id="KW-0812">Transmembrane</keyword>
<dbReference type="GO" id="GO:0016020">
    <property type="term" value="C:membrane"/>
    <property type="evidence" value="ECO:0007669"/>
    <property type="project" value="TreeGrafter"/>
</dbReference>
<dbReference type="PROSITE" id="PS50850">
    <property type="entry name" value="MFS"/>
    <property type="match status" value="1"/>
</dbReference>
<feature type="transmembrane region" description="Helical" evidence="8">
    <location>
        <begin position="189"/>
        <end position="209"/>
    </location>
</feature>
<feature type="transmembrane region" description="Helical" evidence="8">
    <location>
        <begin position="288"/>
        <end position="308"/>
    </location>
</feature>
<dbReference type="STRING" id="1314790.A0A1Y1YIE7"/>
<dbReference type="OrthoDB" id="413079at2759"/>
<dbReference type="Gene3D" id="1.20.1250.20">
    <property type="entry name" value="MFS general substrate transporter like domains"/>
    <property type="match status" value="1"/>
</dbReference>
<organism evidence="10 11">
    <name type="scientific">Basidiobolus meristosporus CBS 931.73</name>
    <dbReference type="NCBI Taxonomy" id="1314790"/>
    <lineage>
        <taxon>Eukaryota</taxon>
        <taxon>Fungi</taxon>
        <taxon>Fungi incertae sedis</taxon>
        <taxon>Zoopagomycota</taxon>
        <taxon>Entomophthoromycotina</taxon>
        <taxon>Basidiobolomycetes</taxon>
        <taxon>Basidiobolales</taxon>
        <taxon>Basidiobolaceae</taxon>
        <taxon>Basidiobolus</taxon>
    </lineage>
</organism>
<dbReference type="PANTHER" id="PTHR23514">
    <property type="entry name" value="BYPASS OF STOP CODON PROTEIN 6"/>
    <property type="match status" value="1"/>
</dbReference>
<feature type="transmembrane region" description="Helical" evidence="8">
    <location>
        <begin position="125"/>
        <end position="148"/>
    </location>
</feature>
<dbReference type="AlphaFoldDB" id="A0A1Y1YIE7"/>
<evidence type="ECO:0000256" key="8">
    <source>
        <dbReference type="SAM" id="Phobius"/>
    </source>
</evidence>
<feature type="compositionally biased region" description="Basic and acidic residues" evidence="7">
    <location>
        <begin position="1"/>
        <end position="14"/>
    </location>
</feature>
<evidence type="ECO:0000256" key="6">
    <source>
        <dbReference type="ARBA" id="ARBA00023136"/>
    </source>
</evidence>
<feature type="transmembrane region" description="Helical" evidence="8">
    <location>
        <begin position="155"/>
        <end position="177"/>
    </location>
</feature>
<accession>A0A1Y1YIE7</accession>
<keyword evidence="6 8" id="KW-0472">Membrane</keyword>
<reference evidence="10 11" key="1">
    <citation type="submission" date="2016-07" db="EMBL/GenBank/DDBJ databases">
        <title>Pervasive Adenine N6-methylation of Active Genes in Fungi.</title>
        <authorList>
            <consortium name="DOE Joint Genome Institute"/>
            <person name="Mondo S.J."/>
            <person name="Dannebaum R.O."/>
            <person name="Kuo R.C."/>
            <person name="Labutti K."/>
            <person name="Haridas S."/>
            <person name="Kuo A."/>
            <person name="Salamov A."/>
            <person name="Ahrendt S.R."/>
            <person name="Lipzen A."/>
            <person name="Sullivan W."/>
            <person name="Andreopoulos W.B."/>
            <person name="Clum A."/>
            <person name="Lindquist E."/>
            <person name="Daum C."/>
            <person name="Ramamoorthy G.K."/>
            <person name="Gryganskyi A."/>
            <person name="Culley D."/>
            <person name="Magnuson J.K."/>
            <person name="James T.Y."/>
            <person name="O'Malley M.A."/>
            <person name="Stajich J.E."/>
            <person name="Spatafora J.W."/>
            <person name="Visel A."/>
            <person name="Grigoriev I.V."/>
        </authorList>
    </citation>
    <scope>NUCLEOTIDE SEQUENCE [LARGE SCALE GENOMIC DNA]</scope>
    <source>
        <strain evidence="10 11">CBS 931.73</strain>
    </source>
</reference>
<dbReference type="InterPro" id="IPR036259">
    <property type="entry name" value="MFS_trans_sf"/>
</dbReference>
<dbReference type="Proteomes" id="UP000193498">
    <property type="component" value="Unassembled WGS sequence"/>
</dbReference>
<evidence type="ECO:0000256" key="1">
    <source>
        <dbReference type="ARBA" id="ARBA00004127"/>
    </source>
</evidence>
<feature type="transmembrane region" description="Helical" evidence="8">
    <location>
        <begin position="416"/>
        <end position="437"/>
    </location>
</feature>
<comment type="subcellular location">
    <subcellularLocation>
        <location evidence="1">Endomembrane system</location>
        <topology evidence="1">Multi-pass membrane protein</topology>
    </subcellularLocation>
</comment>
<evidence type="ECO:0000256" key="7">
    <source>
        <dbReference type="SAM" id="MobiDB-lite"/>
    </source>
</evidence>